<feature type="region of interest" description="Disordered" evidence="1">
    <location>
        <begin position="378"/>
        <end position="450"/>
    </location>
</feature>
<dbReference type="PhylomeDB" id="A0A0G4GL60"/>
<evidence type="ECO:0000256" key="1">
    <source>
        <dbReference type="SAM" id="MobiDB-lite"/>
    </source>
</evidence>
<dbReference type="PANTHER" id="PTHR35152">
    <property type="entry name" value="DOMAIN SIGNALLING PROTEIN, PUTATIVE (AFU_ORTHOLOGUE AFUA_5G11310)-RELATED"/>
    <property type="match status" value="1"/>
</dbReference>
<keyword evidence="2" id="KW-0472">Membrane</keyword>
<evidence type="ECO:0000256" key="2">
    <source>
        <dbReference type="SAM" id="Phobius"/>
    </source>
</evidence>
<feature type="transmembrane region" description="Helical" evidence="2">
    <location>
        <begin position="226"/>
        <end position="248"/>
    </location>
</feature>
<feature type="transmembrane region" description="Helical" evidence="2">
    <location>
        <begin position="65"/>
        <end position="89"/>
    </location>
</feature>
<feature type="transmembrane region" description="Helical" evidence="2">
    <location>
        <begin position="268"/>
        <end position="288"/>
    </location>
</feature>
<sequence>MSVSCNHAILSQGCTVEPCLYEDGEELGYIVQWPPLVLSMVYASVGAWVGLQYSQNLRTVATLKWYLILLFGLSFSFSILSIWTMHFVAMTSITLGRKSQTLFYEWEDSLVPISDRQYIRIKYNIYWTVFSAICVFIFSVLGFHVVAWRPLHKTYSPSFWRTLLGGALLASGVALMHFIGLHAQAGAFRIEYNYFIILGVGGLDVTVCIVGAFCFFWLPNMTLIRVVVSFVVGCAAFTVHFAGMYPLTYIYSDNEPAYNGHYFTTGPLVFALALSICQVSLEAVVVAYEYQKALSSNKLLESLIRMVKESKRSSEEEEGGDGDKIFRSSAFKEAGAFNVHVTVQALPGRNSMRNSSTAGPAFDGNLADFVKFMSKKMSRRQISPMAPPVSANGENTDAPQGNPEELVEGDPSDPSDSSNANDDSSDMVVDHTSSFAPGATQPPIRETSPLQMVENVVNRMAMRKRSSRLTNLHENQERRPLARKDTEKTEKAVDMNASTADAGGAHVSFPDEPMAGGGNPRVSIDLETGSQLGIAEEDATVSPVNHQPNRGIASRGVAKQSGL</sequence>
<feature type="region of interest" description="Disordered" evidence="1">
    <location>
        <begin position="464"/>
        <end position="563"/>
    </location>
</feature>
<protein>
    <recommendedName>
        <fullName evidence="3">MHYT domain-containing protein</fullName>
    </recommendedName>
</protein>
<feature type="transmembrane region" description="Helical" evidence="2">
    <location>
        <begin position="159"/>
        <end position="180"/>
    </location>
</feature>
<dbReference type="InterPro" id="IPR005330">
    <property type="entry name" value="MHYT_dom"/>
</dbReference>
<proteinExistence type="predicted"/>
<dbReference type="EMBL" id="CDMZ01001320">
    <property type="protein sequence ID" value="CEM30735.1"/>
    <property type="molecule type" value="Genomic_DNA"/>
</dbReference>
<dbReference type="VEuPathDB" id="CryptoDB:Cvel_22391"/>
<gene>
    <name evidence="4" type="ORF">Cvel_22391</name>
</gene>
<dbReference type="AlphaFoldDB" id="A0A0G4GL60"/>
<feature type="transmembrane region" description="Helical" evidence="2">
    <location>
        <begin position="33"/>
        <end position="53"/>
    </location>
</feature>
<accession>A0A0G4GL60</accession>
<reference evidence="4" key="1">
    <citation type="submission" date="2014-11" db="EMBL/GenBank/DDBJ databases">
        <authorList>
            <person name="Otto D Thomas"/>
            <person name="Naeem Raeece"/>
        </authorList>
    </citation>
    <scope>NUCLEOTIDE SEQUENCE</scope>
</reference>
<name>A0A0G4GL60_9ALVE</name>
<feature type="domain" description="MHYT" evidence="3">
    <location>
        <begin position="31"/>
        <end position="250"/>
    </location>
</feature>
<organism evidence="4">
    <name type="scientific">Chromera velia CCMP2878</name>
    <dbReference type="NCBI Taxonomy" id="1169474"/>
    <lineage>
        <taxon>Eukaryota</taxon>
        <taxon>Sar</taxon>
        <taxon>Alveolata</taxon>
        <taxon>Colpodellida</taxon>
        <taxon>Chromeraceae</taxon>
        <taxon>Chromera</taxon>
    </lineage>
</organism>
<dbReference type="PANTHER" id="PTHR35152:SF1">
    <property type="entry name" value="DOMAIN SIGNALLING PROTEIN, PUTATIVE (AFU_ORTHOLOGUE AFUA_5G11310)-RELATED"/>
    <property type="match status" value="1"/>
</dbReference>
<feature type="transmembrane region" description="Helical" evidence="2">
    <location>
        <begin position="125"/>
        <end position="147"/>
    </location>
</feature>
<dbReference type="Pfam" id="PF03707">
    <property type="entry name" value="MHYT"/>
    <property type="match status" value="1"/>
</dbReference>
<evidence type="ECO:0000259" key="3">
    <source>
        <dbReference type="PROSITE" id="PS50924"/>
    </source>
</evidence>
<keyword evidence="2" id="KW-0812">Transmembrane</keyword>
<dbReference type="PROSITE" id="PS50924">
    <property type="entry name" value="MHYT"/>
    <property type="match status" value="1"/>
</dbReference>
<keyword evidence="2" id="KW-1133">Transmembrane helix</keyword>
<feature type="compositionally biased region" description="Basic and acidic residues" evidence="1">
    <location>
        <begin position="474"/>
        <end position="493"/>
    </location>
</feature>
<evidence type="ECO:0000313" key="4">
    <source>
        <dbReference type="EMBL" id="CEM30735.1"/>
    </source>
</evidence>
<feature type="transmembrane region" description="Helical" evidence="2">
    <location>
        <begin position="192"/>
        <end position="219"/>
    </location>
</feature>